<evidence type="ECO:0000256" key="1">
    <source>
        <dbReference type="SAM" id="MobiDB-lite"/>
    </source>
</evidence>
<name>A0ABQ8YMP6_9EUKA</name>
<sequence length="299" mass="35133">MSKGIRNQYSKYGVTNYYTQFGSNYRNPHERRLTLSIKKMTSLFSDLDYSNVLDLACGSGEITLALQKYVQKRPLKISGMDPFTNEAYKMRCSSNKIETFSFEDLANGQIFGRKYSLIICSYAMHLCNKSVLPNLLAQLALITLHLIIISPTKKFQIQNYNWQKINGFVQEKVHVTLYKSINFEMVWEKLDYENEKENENENEKENSDQKEIKTKEKQESKTLKNEKGTKEKEKLLEEDQKPIKQETNKKKVVIEKEKEKEKGKYIQKTKRKISSQKKDKKKKTKSNSNVKKKQKSKFK</sequence>
<dbReference type="Pfam" id="PF13489">
    <property type="entry name" value="Methyltransf_23"/>
    <property type="match status" value="1"/>
</dbReference>
<keyword evidence="3" id="KW-1185">Reference proteome</keyword>
<dbReference type="SUPFAM" id="SSF53335">
    <property type="entry name" value="S-adenosyl-L-methionine-dependent methyltransferases"/>
    <property type="match status" value="1"/>
</dbReference>
<dbReference type="InterPro" id="IPR029063">
    <property type="entry name" value="SAM-dependent_MTases_sf"/>
</dbReference>
<proteinExistence type="predicted"/>
<organism evidence="2 3">
    <name type="scientific">Anaeramoeba flamelloides</name>
    <dbReference type="NCBI Taxonomy" id="1746091"/>
    <lineage>
        <taxon>Eukaryota</taxon>
        <taxon>Metamonada</taxon>
        <taxon>Anaeramoebidae</taxon>
        <taxon>Anaeramoeba</taxon>
    </lineage>
</organism>
<evidence type="ECO:0000313" key="2">
    <source>
        <dbReference type="EMBL" id="KAJ6245886.1"/>
    </source>
</evidence>
<reference evidence="2" key="1">
    <citation type="submission" date="2022-08" db="EMBL/GenBank/DDBJ databases">
        <title>Novel sulfate-reducing endosymbionts in the free-living metamonad Anaeramoeba.</title>
        <authorList>
            <person name="Jerlstrom-Hultqvist J."/>
            <person name="Cepicka I."/>
            <person name="Gallot-Lavallee L."/>
            <person name="Salas-Leiva D."/>
            <person name="Curtis B.A."/>
            <person name="Zahonova K."/>
            <person name="Pipaliya S."/>
            <person name="Dacks J."/>
            <person name="Roger A.J."/>
        </authorList>
    </citation>
    <scope>NUCLEOTIDE SEQUENCE</scope>
    <source>
        <strain evidence="2">Schooner1</strain>
    </source>
</reference>
<dbReference type="EMBL" id="JAOAOG010000140">
    <property type="protein sequence ID" value="KAJ6245886.1"/>
    <property type="molecule type" value="Genomic_DNA"/>
</dbReference>
<evidence type="ECO:0000313" key="3">
    <source>
        <dbReference type="Proteomes" id="UP001150062"/>
    </source>
</evidence>
<feature type="compositionally biased region" description="Basic residues" evidence="1">
    <location>
        <begin position="265"/>
        <end position="299"/>
    </location>
</feature>
<gene>
    <name evidence="2" type="ORF">M0813_19645</name>
</gene>
<feature type="region of interest" description="Disordered" evidence="1">
    <location>
        <begin position="194"/>
        <end position="299"/>
    </location>
</feature>
<dbReference type="Gene3D" id="3.40.50.150">
    <property type="entry name" value="Vaccinia Virus protein VP39"/>
    <property type="match status" value="1"/>
</dbReference>
<comment type="caution">
    <text evidence="2">The sequence shown here is derived from an EMBL/GenBank/DDBJ whole genome shotgun (WGS) entry which is preliminary data.</text>
</comment>
<accession>A0ABQ8YMP6</accession>
<feature type="compositionally biased region" description="Basic and acidic residues" evidence="1">
    <location>
        <begin position="194"/>
        <end position="264"/>
    </location>
</feature>
<dbReference type="Proteomes" id="UP001150062">
    <property type="component" value="Unassembled WGS sequence"/>
</dbReference>
<protein>
    <submittedName>
        <fullName evidence="2">Protein restricted tev movement 2</fullName>
    </submittedName>
</protein>